<protein>
    <submittedName>
        <fullName evidence="3">N-6 DNA methylase</fullName>
    </submittedName>
</protein>
<comment type="caution">
    <text evidence="3">The sequence shown here is derived from an EMBL/GenBank/DDBJ whole genome shotgun (WGS) entry which is preliminary data.</text>
</comment>
<dbReference type="GO" id="GO:0008168">
    <property type="term" value="F:methyltransferase activity"/>
    <property type="evidence" value="ECO:0007669"/>
    <property type="project" value="UniProtKB-KW"/>
</dbReference>
<dbReference type="Pfam" id="PF03602">
    <property type="entry name" value="Cons_hypoth95"/>
    <property type="match status" value="1"/>
</dbReference>
<dbReference type="EMBL" id="JNOC01000051">
    <property type="protein sequence ID" value="KPH55240.1"/>
    <property type="molecule type" value="Genomic_DNA"/>
</dbReference>
<dbReference type="SUPFAM" id="SSF53335">
    <property type="entry name" value="S-adenosyl-L-methionine-dependent methyltransferases"/>
    <property type="match status" value="1"/>
</dbReference>
<dbReference type="Proteomes" id="UP000037997">
    <property type="component" value="Unassembled WGS sequence"/>
</dbReference>
<dbReference type="NCBIfam" id="TIGR00095">
    <property type="entry name" value="16S rRNA (guanine(966)-N(2))-methyltransferase RsmD"/>
    <property type="match status" value="1"/>
</dbReference>
<keyword evidence="2" id="KW-0808">Transferase</keyword>
<dbReference type="PATRIC" id="fig|35818.11.peg.1958"/>
<dbReference type="InterPro" id="IPR004398">
    <property type="entry name" value="RNA_MeTrfase_RsmD"/>
</dbReference>
<accession>A0A0N1EAW5</accession>
<dbReference type="RefSeq" id="WP_054198391.1">
    <property type="nucleotide sequence ID" value="NZ_CANTXR010000002.1"/>
</dbReference>
<evidence type="ECO:0000256" key="1">
    <source>
        <dbReference type="ARBA" id="ARBA00022603"/>
    </source>
</evidence>
<dbReference type="PANTHER" id="PTHR43542:SF1">
    <property type="entry name" value="METHYLTRANSFERASE"/>
    <property type="match status" value="1"/>
</dbReference>
<proteinExistence type="predicted"/>
<dbReference type="STRING" id="35818.HPU229336_04305"/>
<name>A0A0N1EAW5_9HELI</name>
<evidence type="ECO:0000313" key="3">
    <source>
        <dbReference type="EMBL" id="KPH55240.1"/>
    </source>
</evidence>
<dbReference type="Gene3D" id="3.40.50.150">
    <property type="entry name" value="Vaccinia Virus protein VP39"/>
    <property type="match status" value="1"/>
</dbReference>
<reference evidence="3 4" key="1">
    <citation type="submission" date="2014-06" db="EMBL/GenBank/DDBJ databases">
        <title>Helicobacter pullorum isolates in fresh chicken meat - phenotypic and genotypic features.</title>
        <authorList>
            <person name="Borges V."/>
            <person name="Santos A."/>
            <person name="Correia C.B."/>
            <person name="Saraiva M."/>
            <person name="Menard A."/>
            <person name="Vieira L."/>
            <person name="Sampaio D.A."/>
            <person name="Gomes J.P."/>
            <person name="Oleastro M."/>
        </authorList>
    </citation>
    <scope>NUCLEOTIDE SEQUENCE [LARGE SCALE GENOMIC DNA]</scope>
    <source>
        <strain evidence="3 4">229334/12</strain>
    </source>
</reference>
<evidence type="ECO:0000256" key="2">
    <source>
        <dbReference type="ARBA" id="ARBA00022679"/>
    </source>
</evidence>
<dbReference type="PANTHER" id="PTHR43542">
    <property type="entry name" value="METHYLTRANSFERASE"/>
    <property type="match status" value="1"/>
</dbReference>
<dbReference type="PIRSF" id="PIRSF004553">
    <property type="entry name" value="CHP00095"/>
    <property type="match status" value="1"/>
</dbReference>
<evidence type="ECO:0000313" key="4">
    <source>
        <dbReference type="Proteomes" id="UP000037997"/>
    </source>
</evidence>
<dbReference type="AlphaFoldDB" id="A0A0N1EAW5"/>
<gene>
    <name evidence="3" type="ORF">HPU229334_09890</name>
</gene>
<keyword evidence="1 3" id="KW-0489">Methyltransferase</keyword>
<dbReference type="GO" id="GO:0031167">
    <property type="term" value="P:rRNA methylation"/>
    <property type="evidence" value="ECO:0007669"/>
    <property type="project" value="InterPro"/>
</dbReference>
<sequence>MKTNQNKKPLLKVIGGAFKGRNIKMAPLEITRSSKAILKESLFNTLNQEVVLANFVEFFAGSGSIGIEALSRGAKSAIFFEQNKESCRILEENLQNICQGCHYRIVFGDTFEKYQEALKGLDYLSIGYFDPPFDIREGMTGIYQKCFKMIEKLDTKVFGIVILEHISSLEIPQFIGSFKKVKTKKFGKSSLSYFVA</sequence>
<dbReference type="InterPro" id="IPR029063">
    <property type="entry name" value="SAM-dependent_MTases_sf"/>
</dbReference>
<organism evidence="3 4">
    <name type="scientific">Helicobacter pullorum</name>
    <dbReference type="NCBI Taxonomy" id="35818"/>
    <lineage>
        <taxon>Bacteria</taxon>
        <taxon>Pseudomonadati</taxon>
        <taxon>Campylobacterota</taxon>
        <taxon>Epsilonproteobacteria</taxon>
        <taxon>Campylobacterales</taxon>
        <taxon>Helicobacteraceae</taxon>
        <taxon>Helicobacter</taxon>
    </lineage>
</organism>